<dbReference type="EMBL" id="FMCU01000019">
    <property type="protein sequence ID" value="SCF45881.1"/>
    <property type="molecule type" value="Genomic_DNA"/>
</dbReference>
<feature type="domain" description="Chorismate-utilising enzyme C-terminal" evidence="7">
    <location>
        <begin position="131"/>
        <end position="388"/>
    </location>
</feature>
<keyword evidence="3" id="KW-0456">Lyase</keyword>
<protein>
    <recommendedName>
        <fullName evidence="1">anthranilate synthase</fullName>
        <ecNumber evidence="1">4.1.3.27</ecNumber>
    </recommendedName>
</protein>
<dbReference type="AlphaFoldDB" id="A0A1C5ALD6"/>
<reference evidence="9" key="1">
    <citation type="submission" date="2016-06" db="EMBL/GenBank/DDBJ databases">
        <authorList>
            <person name="Varghese N."/>
            <person name="Submissions Spin"/>
        </authorList>
    </citation>
    <scope>NUCLEOTIDE SEQUENCE [LARGE SCALE GENOMIC DNA]</scope>
    <source>
        <strain evidence="9">DSM 44100</strain>
    </source>
</reference>
<evidence type="ECO:0000313" key="8">
    <source>
        <dbReference type="EMBL" id="SCF45881.1"/>
    </source>
</evidence>
<evidence type="ECO:0000256" key="5">
    <source>
        <dbReference type="SAM" id="MobiDB-lite"/>
    </source>
</evidence>
<keyword evidence="2" id="KW-0315">Glutamine amidotransferase</keyword>
<accession>A0A1C5ALD6</accession>
<feature type="compositionally biased region" description="Pro residues" evidence="5">
    <location>
        <begin position="9"/>
        <end position="18"/>
    </location>
</feature>
<dbReference type="PROSITE" id="PS51273">
    <property type="entry name" value="GATASE_TYPE_1"/>
    <property type="match status" value="1"/>
</dbReference>
<name>A0A1C5ALD6_9ACTN</name>
<dbReference type="PRINTS" id="PR00097">
    <property type="entry name" value="ANTSNTHASEII"/>
</dbReference>
<dbReference type="OrthoDB" id="8594609at2"/>
<feature type="region of interest" description="Disordered" evidence="5">
    <location>
        <begin position="1"/>
        <end position="23"/>
    </location>
</feature>
<evidence type="ECO:0000256" key="3">
    <source>
        <dbReference type="ARBA" id="ARBA00023239"/>
    </source>
</evidence>
<evidence type="ECO:0000256" key="1">
    <source>
        <dbReference type="ARBA" id="ARBA00012266"/>
    </source>
</evidence>
<dbReference type="GO" id="GO:0000162">
    <property type="term" value="P:L-tryptophan biosynthetic process"/>
    <property type="evidence" value="ECO:0007669"/>
    <property type="project" value="TreeGrafter"/>
</dbReference>
<dbReference type="InterPro" id="IPR005801">
    <property type="entry name" value="ADC_synthase"/>
</dbReference>
<dbReference type="GO" id="GO:0004049">
    <property type="term" value="F:anthranilate synthase activity"/>
    <property type="evidence" value="ECO:0007669"/>
    <property type="project" value="UniProtKB-EC"/>
</dbReference>
<feature type="domain" description="Glutamine amidotransferase" evidence="6">
    <location>
        <begin position="452"/>
        <end position="632"/>
    </location>
</feature>
<proteinExistence type="predicted"/>
<evidence type="ECO:0000259" key="6">
    <source>
        <dbReference type="Pfam" id="PF00117"/>
    </source>
</evidence>
<dbReference type="InterPro" id="IPR029062">
    <property type="entry name" value="Class_I_gatase-like"/>
</dbReference>
<dbReference type="RefSeq" id="WP_091252027.1">
    <property type="nucleotide sequence ID" value="NZ_FMCU01000019.1"/>
</dbReference>
<organism evidence="8 9">
    <name type="scientific">Micromonospora matsumotoense</name>
    <dbReference type="NCBI Taxonomy" id="121616"/>
    <lineage>
        <taxon>Bacteria</taxon>
        <taxon>Bacillati</taxon>
        <taxon>Actinomycetota</taxon>
        <taxon>Actinomycetes</taxon>
        <taxon>Micromonosporales</taxon>
        <taxon>Micromonosporaceae</taxon>
        <taxon>Micromonospora</taxon>
    </lineage>
</organism>
<dbReference type="Gene3D" id="3.40.50.880">
    <property type="match status" value="1"/>
</dbReference>
<dbReference type="PANTHER" id="PTHR11236">
    <property type="entry name" value="AMINOBENZOATE/ANTHRANILATE SYNTHASE"/>
    <property type="match status" value="1"/>
</dbReference>
<dbReference type="Pfam" id="PF00117">
    <property type="entry name" value="GATase"/>
    <property type="match status" value="1"/>
</dbReference>
<dbReference type="SUPFAM" id="SSF56322">
    <property type="entry name" value="ADC synthase"/>
    <property type="match status" value="1"/>
</dbReference>
<dbReference type="PANTHER" id="PTHR11236:SF49">
    <property type="entry name" value="ANTHRANILATE SYNTHASE COMPONENT 1"/>
    <property type="match status" value="1"/>
</dbReference>
<gene>
    <name evidence="8" type="ORF">GA0070216_1198</name>
</gene>
<dbReference type="InterPro" id="IPR017926">
    <property type="entry name" value="GATASE"/>
</dbReference>
<evidence type="ECO:0000259" key="7">
    <source>
        <dbReference type="Pfam" id="PF00425"/>
    </source>
</evidence>
<sequence length="656" mass="70872">MSAEHRPPSDPAALPPVDPTGRRQPFALLHRPYAHDYGWADVLAGPVTPVDQLADLPLPDPARTPTGEDLLVLVPYRQVAERGFDAPDDGTPLLAMRVERQEVLPLAEVLRRIPDGEIPIGPGDYDLSDDAYAGLVRAVLDAEIGSGQGANFVLKRTWIADLTGDPLTAALRLFRRLLAAENGAYWTFLVHTGDRTLVGASPERHVSLAGGRAVMNPISGTYRYPDSGPTVPGVLDFLATSKETAELFMVVDEELKMMARICPDGARVRGPYLREMARLAHTEYLVEGRTDADVRDVLRETMFAPTVVGSPLQNATRVIGRYEPTGRAYYSGALALIGHDGDGRRTLDSTIVIRTADIDSGGRLRLSVGATLVRDSDPVAEAAETRAKAAGLLTALHAQPVGGLAAHPGVRRALRQRNDRVGRFWLAPELSGVRDPAPPDDVDPVLGGRRVLVVDAEDTFAVMLGQQLRSLGLEVTVCRHDEPFTVDAYDLVVAGPGPGDPRDDGDPRIQLLRDTIGALLADRRPFLAVCLSHQVLCDLLGIPLHRLPVPNQGVQKEIRLFGAARRVAFYNTFAGRCPTGWLPDGRHSTAVEVIRDPATGEVYALRAAGFASVQFHPESILTEDGVGILRELLCALPRPRVGSERGYSAVGVDSRS</sequence>
<dbReference type="InterPro" id="IPR019999">
    <property type="entry name" value="Anth_synth_I-like"/>
</dbReference>
<dbReference type="EC" id="4.1.3.27" evidence="1"/>
<dbReference type="SUPFAM" id="SSF52317">
    <property type="entry name" value="Class I glutamine amidotransferase-like"/>
    <property type="match status" value="1"/>
</dbReference>
<dbReference type="InterPro" id="IPR006221">
    <property type="entry name" value="TrpG/PapA_dom"/>
</dbReference>
<evidence type="ECO:0000313" key="9">
    <source>
        <dbReference type="Proteomes" id="UP000198797"/>
    </source>
</evidence>
<dbReference type="CDD" id="cd01743">
    <property type="entry name" value="GATase1_Anthranilate_Synthase"/>
    <property type="match status" value="1"/>
</dbReference>
<keyword evidence="9" id="KW-1185">Reference proteome</keyword>
<evidence type="ECO:0000256" key="2">
    <source>
        <dbReference type="ARBA" id="ARBA00022962"/>
    </source>
</evidence>
<evidence type="ECO:0000256" key="4">
    <source>
        <dbReference type="ARBA" id="ARBA00047683"/>
    </source>
</evidence>
<comment type="catalytic activity">
    <reaction evidence="4">
        <text>chorismate + L-glutamine = anthranilate + pyruvate + L-glutamate + H(+)</text>
        <dbReference type="Rhea" id="RHEA:21732"/>
        <dbReference type="ChEBI" id="CHEBI:15361"/>
        <dbReference type="ChEBI" id="CHEBI:15378"/>
        <dbReference type="ChEBI" id="CHEBI:16567"/>
        <dbReference type="ChEBI" id="CHEBI:29748"/>
        <dbReference type="ChEBI" id="CHEBI:29985"/>
        <dbReference type="ChEBI" id="CHEBI:58359"/>
        <dbReference type="EC" id="4.1.3.27"/>
    </reaction>
</comment>
<dbReference type="InterPro" id="IPR015890">
    <property type="entry name" value="Chorismate_C"/>
</dbReference>
<dbReference type="PRINTS" id="PR00096">
    <property type="entry name" value="GATASE"/>
</dbReference>
<dbReference type="Pfam" id="PF00425">
    <property type="entry name" value="Chorismate_bind"/>
    <property type="match status" value="1"/>
</dbReference>
<dbReference type="Proteomes" id="UP000198797">
    <property type="component" value="Unassembled WGS sequence"/>
</dbReference>
<dbReference type="STRING" id="121616.GA0070216_1198"/>
<dbReference type="Gene3D" id="3.60.120.10">
    <property type="entry name" value="Anthranilate synthase"/>
    <property type="match status" value="1"/>
</dbReference>